<dbReference type="EMBL" id="BNDZ01000005">
    <property type="protein sequence ID" value="GHI47521.1"/>
    <property type="molecule type" value="Genomic_DNA"/>
</dbReference>
<proteinExistence type="predicted"/>
<sequence length="118" mass="12575">MAGPGGAAIAAIPGYFAGVQVQFQHAVAMLSNERPTVDLEDRMNLPPPEYSAAISIFGCCFCLGARRIERSTVENMRTLLHREVGEKEAAFNRWLVRIIGGAMGVIGATACLLALLGV</sequence>
<evidence type="ECO:0000313" key="2">
    <source>
        <dbReference type="EMBL" id="GHI47521.1"/>
    </source>
</evidence>
<comment type="caution">
    <text evidence="2">The sequence shown here is derived from an EMBL/GenBank/DDBJ whole genome shotgun (WGS) entry which is preliminary data.</text>
</comment>
<evidence type="ECO:0000256" key="1">
    <source>
        <dbReference type="SAM" id="Phobius"/>
    </source>
</evidence>
<keyword evidence="1" id="KW-1133">Transmembrane helix</keyword>
<keyword evidence="1" id="KW-0812">Transmembrane</keyword>
<organism evidence="2 3">
    <name type="scientific">Streptomyces albidoflavus</name>
    <dbReference type="NCBI Taxonomy" id="1886"/>
    <lineage>
        <taxon>Bacteria</taxon>
        <taxon>Bacillati</taxon>
        <taxon>Actinomycetota</taxon>
        <taxon>Actinomycetes</taxon>
        <taxon>Kitasatosporales</taxon>
        <taxon>Streptomycetaceae</taxon>
        <taxon>Streptomyces</taxon>
        <taxon>Streptomyces albidoflavus group</taxon>
    </lineage>
</organism>
<name>A0AA37C080_9ACTN</name>
<accession>A0AA37C080</accession>
<feature type="transmembrane region" description="Helical" evidence="1">
    <location>
        <begin position="94"/>
        <end position="116"/>
    </location>
</feature>
<evidence type="ECO:0000313" key="3">
    <source>
        <dbReference type="Proteomes" id="UP001051844"/>
    </source>
</evidence>
<reference evidence="2" key="1">
    <citation type="submission" date="2022-09" db="EMBL/GenBank/DDBJ databases">
        <title>Whole genome shotgun sequence of Streptomyces albidoflavus NBRC 12854.</title>
        <authorList>
            <person name="Komaki H."/>
            <person name="Tamura T."/>
        </authorList>
    </citation>
    <scope>NUCLEOTIDE SEQUENCE</scope>
    <source>
        <strain evidence="2">NBRC 12854</strain>
    </source>
</reference>
<gene>
    <name evidence="2" type="ORF">ScoT_36950</name>
</gene>
<dbReference type="Proteomes" id="UP001051844">
    <property type="component" value="Unassembled WGS sequence"/>
</dbReference>
<dbReference type="AlphaFoldDB" id="A0AA37C080"/>
<protein>
    <submittedName>
        <fullName evidence="2">Uncharacterized protein</fullName>
    </submittedName>
</protein>
<keyword evidence="1" id="KW-0472">Membrane</keyword>